<evidence type="ECO:0000313" key="3">
    <source>
        <dbReference type="EMBL" id="MBZ5740540.1"/>
    </source>
</evidence>
<feature type="signal peptide" evidence="1">
    <location>
        <begin position="1"/>
        <end position="25"/>
    </location>
</feature>
<protein>
    <submittedName>
        <fullName evidence="3">DUF4232 domain-containing protein</fullName>
    </submittedName>
</protein>
<evidence type="ECO:0000259" key="2">
    <source>
        <dbReference type="Pfam" id="PF14016"/>
    </source>
</evidence>
<keyword evidence="4" id="KW-1185">Reference proteome</keyword>
<comment type="caution">
    <text evidence="3">The sequence shown here is derived from an EMBL/GenBank/DDBJ whole genome shotgun (WGS) entry which is preliminary data.</text>
</comment>
<name>A0ABS7UIB1_9ACTN</name>
<organism evidence="3 4">
    <name type="scientific">Nocardioides mangrovi</name>
    <dbReference type="NCBI Taxonomy" id="2874580"/>
    <lineage>
        <taxon>Bacteria</taxon>
        <taxon>Bacillati</taxon>
        <taxon>Actinomycetota</taxon>
        <taxon>Actinomycetes</taxon>
        <taxon>Propionibacteriales</taxon>
        <taxon>Nocardioidaceae</taxon>
        <taxon>Nocardioides</taxon>
    </lineage>
</organism>
<proteinExistence type="predicted"/>
<feature type="chain" id="PRO_5045600877" evidence="1">
    <location>
        <begin position="26"/>
        <end position="164"/>
    </location>
</feature>
<reference evidence="3 4" key="1">
    <citation type="submission" date="2021-09" db="EMBL/GenBank/DDBJ databases">
        <title>Whole genome sequence of Nocardioides sp. GBK3QG-3.</title>
        <authorList>
            <person name="Tuo L."/>
        </authorList>
    </citation>
    <scope>NUCLEOTIDE SEQUENCE [LARGE SCALE GENOMIC DNA]</scope>
    <source>
        <strain evidence="3 4">GBK3QG-3</strain>
    </source>
</reference>
<keyword evidence="1" id="KW-0732">Signal</keyword>
<sequence>MIKNVFAGLVLALLAAGLWAGPAQARTGVPECTNAELVASYHGGDGATSHTYGRIALHNVSDTACWIRGYGGLSYVGHGDGTQIGAAATRTRGPEPRTTVQPGERVRSRVVETSWGPYAGRCRRAHVDGFRVYLPDETRSQYVAHPTTGCRNRHVHLLTHRAYR</sequence>
<dbReference type="InterPro" id="IPR025326">
    <property type="entry name" value="DUF4232"/>
</dbReference>
<evidence type="ECO:0000256" key="1">
    <source>
        <dbReference type="SAM" id="SignalP"/>
    </source>
</evidence>
<evidence type="ECO:0000313" key="4">
    <source>
        <dbReference type="Proteomes" id="UP000780875"/>
    </source>
</evidence>
<accession>A0ABS7UIB1</accession>
<dbReference type="Pfam" id="PF14016">
    <property type="entry name" value="DUF4232"/>
    <property type="match status" value="1"/>
</dbReference>
<dbReference type="EMBL" id="JAIQZJ010000015">
    <property type="protein sequence ID" value="MBZ5740540.1"/>
    <property type="molecule type" value="Genomic_DNA"/>
</dbReference>
<gene>
    <name evidence="3" type="ORF">K8U61_20385</name>
</gene>
<dbReference type="Proteomes" id="UP000780875">
    <property type="component" value="Unassembled WGS sequence"/>
</dbReference>
<feature type="domain" description="DUF4232" evidence="2">
    <location>
        <begin position="32"/>
        <end position="154"/>
    </location>
</feature>
<dbReference type="RefSeq" id="WP_224124902.1">
    <property type="nucleotide sequence ID" value="NZ_JAIQZJ010000015.1"/>
</dbReference>